<name>A0A1C2I5D1_ACITH</name>
<evidence type="ECO:0000313" key="3">
    <source>
        <dbReference type="Proteomes" id="UP000095008"/>
    </source>
</evidence>
<dbReference type="Proteomes" id="UP000095008">
    <property type="component" value="Unassembled WGS sequence"/>
</dbReference>
<dbReference type="EMBL" id="LWRY01000143">
    <property type="protein sequence ID" value="OCX71173.1"/>
    <property type="molecule type" value="Genomic_DNA"/>
</dbReference>
<organism evidence="2 3">
    <name type="scientific">Acidithiobacillus thiooxidans</name>
    <name type="common">Thiobacillus thiooxidans</name>
    <dbReference type="NCBI Taxonomy" id="930"/>
    <lineage>
        <taxon>Bacteria</taxon>
        <taxon>Pseudomonadati</taxon>
        <taxon>Pseudomonadota</taxon>
        <taxon>Acidithiobacillia</taxon>
        <taxon>Acidithiobacillales</taxon>
        <taxon>Acidithiobacillaceae</taxon>
        <taxon>Acidithiobacillus</taxon>
    </lineage>
</organism>
<feature type="chain" id="PRO_5008663383" description="Lipoprotein" evidence="1">
    <location>
        <begin position="24"/>
        <end position="326"/>
    </location>
</feature>
<sequence length="326" mass="35329">MVRNISIGIAACVVFLLSCSASAADEEMPLNCPAIAAKTPDNYARGCNPPLTPLQDAICHYKPRKWTDNLLLLDSTVGVGYVRDLRAAGIGTPQCKALLEAHRAYEKALQGCGNNGDCVLKVMRNWAGTTNRLEKTFRPPLDEAALKKFVGGMKFVDGQETVSLLQRLEQGMDLYPLPQAALPNGNVLVWGFQPHNAQVQSLAVVYRQGAVQLVGIVDGIYLSLPSGKTQWAPEENARIALFVRDPAALTQNLSAIRAWAAASILGFEQECPGKDQTRCQAAAKLPLPIHAYDLNCKTNNGKVIGQRCALPLPQVPEDVSPGLFWQ</sequence>
<dbReference type="OrthoDB" id="5297715at2"/>
<protein>
    <recommendedName>
        <fullName evidence="4">Lipoprotein</fullName>
    </recommendedName>
</protein>
<comment type="caution">
    <text evidence="2">The sequence shown here is derived from an EMBL/GenBank/DDBJ whole genome shotgun (WGS) entry which is preliminary data.</text>
</comment>
<keyword evidence="3" id="KW-1185">Reference proteome</keyword>
<feature type="signal peptide" evidence="1">
    <location>
        <begin position="1"/>
        <end position="23"/>
    </location>
</feature>
<dbReference type="PROSITE" id="PS51257">
    <property type="entry name" value="PROKAR_LIPOPROTEIN"/>
    <property type="match status" value="1"/>
</dbReference>
<dbReference type="AlphaFoldDB" id="A0A1C2I5D1"/>
<accession>A0A1C2I5D1</accession>
<gene>
    <name evidence="2" type="ORF">A6M23_12375</name>
</gene>
<dbReference type="RefSeq" id="WP_065974336.1">
    <property type="nucleotide sequence ID" value="NZ_LWRY01000143.1"/>
</dbReference>
<evidence type="ECO:0000313" key="2">
    <source>
        <dbReference type="EMBL" id="OCX71173.1"/>
    </source>
</evidence>
<evidence type="ECO:0008006" key="4">
    <source>
        <dbReference type="Google" id="ProtNLM"/>
    </source>
</evidence>
<proteinExistence type="predicted"/>
<keyword evidence="1" id="KW-0732">Signal</keyword>
<evidence type="ECO:0000256" key="1">
    <source>
        <dbReference type="SAM" id="SignalP"/>
    </source>
</evidence>
<reference evidence="2" key="1">
    <citation type="journal article" date="2016" name="Int. J. Mol. Sci.">
        <title>Comparative genomics of the extreme acidophile Acidithiobacillus thiooxidans reveals intraspecific divergence and niche adaptation.</title>
        <authorList>
            <person name="Zhang X."/>
            <person name="Feng X."/>
            <person name="Tao J."/>
            <person name="Ma L."/>
            <person name="Xiao Y."/>
            <person name="Liang Y."/>
            <person name="Liu X."/>
            <person name="Yin H."/>
        </authorList>
    </citation>
    <scope>NUCLEOTIDE SEQUENCE [LARGE SCALE GENOMIC DNA]</scope>
    <source>
        <strain evidence="2">DXS-W</strain>
    </source>
</reference>